<keyword evidence="3" id="KW-1185">Reference proteome</keyword>
<evidence type="ECO:0000313" key="3">
    <source>
        <dbReference type="Proteomes" id="UP000006727"/>
    </source>
</evidence>
<dbReference type="Proteomes" id="UP000006727">
    <property type="component" value="Chromosome 17"/>
</dbReference>
<organism evidence="1">
    <name type="scientific">Physcomitrium patens</name>
    <name type="common">Spreading-leaved earth moss</name>
    <name type="synonym">Physcomitrella patens</name>
    <dbReference type="NCBI Taxonomy" id="3218"/>
    <lineage>
        <taxon>Eukaryota</taxon>
        <taxon>Viridiplantae</taxon>
        <taxon>Streptophyta</taxon>
        <taxon>Embryophyta</taxon>
        <taxon>Bryophyta</taxon>
        <taxon>Bryophytina</taxon>
        <taxon>Bryopsida</taxon>
        <taxon>Funariidae</taxon>
        <taxon>Funariales</taxon>
        <taxon>Funariaceae</taxon>
        <taxon>Physcomitrium</taxon>
    </lineage>
</organism>
<dbReference type="EnsemblPlants" id="Pp3c17_8620V3.2">
    <property type="protein sequence ID" value="PAC:32905956.CDS.1"/>
    <property type="gene ID" value="Pp3c17_8620"/>
</dbReference>
<dbReference type="Gramene" id="Pp3c17_8620V3.2">
    <property type="protein sequence ID" value="PAC:32905956.CDS.1"/>
    <property type="gene ID" value="Pp3c17_8620"/>
</dbReference>
<reference evidence="2" key="3">
    <citation type="submission" date="2020-12" db="UniProtKB">
        <authorList>
            <consortium name="EnsemblPlants"/>
        </authorList>
    </citation>
    <scope>IDENTIFICATION</scope>
</reference>
<dbReference type="PaxDb" id="3218-PP1S202_102V6.1"/>
<evidence type="ECO:0000313" key="2">
    <source>
        <dbReference type="EnsemblPlants" id="PAC:32905955.CDS.1"/>
    </source>
</evidence>
<dbReference type="AlphaFoldDB" id="A0A2K1J362"/>
<dbReference type="InParanoid" id="A0A2K1J362"/>
<reference evidence="1 3" key="2">
    <citation type="journal article" date="2018" name="Plant J.">
        <title>The Physcomitrella patens chromosome-scale assembly reveals moss genome structure and evolution.</title>
        <authorList>
            <person name="Lang D."/>
            <person name="Ullrich K.K."/>
            <person name="Murat F."/>
            <person name="Fuchs J."/>
            <person name="Jenkins J."/>
            <person name="Haas F.B."/>
            <person name="Piednoel M."/>
            <person name="Gundlach H."/>
            <person name="Van Bel M."/>
            <person name="Meyberg R."/>
            <person name="Vives C."/>
            <person name="Morata J."/>
            <person name="Symeonidi A."/>
            <person name="Hiss M."/>
            <person name="Muchero W."/>
            <person name="Kamisugi Y."/>
            <person name="Saleh O."/>
            <person name="Blanc G."/>
            <person name="Decker E.L."/>
            <person name="van Gessel N."/>
            <person name="Grimwood J."/>
            <person name="Hayes R.D."/>
            <person name="Graham S.W."/>
            <person name="Gunter L.E."/>
            <person name="McDaniel S.F."/>
            <person name="Hoernstein S.N.W."/>
            <person name="Larsson A."/>
            <person name="Li F.W."/>
            <person name="Perroud P.F."/>
            <person name="Phillips J."/>
            <person name="Ranjan P."/>
            <person name="Rokshar D.S."/>
            <person name="Rothfels C.J."/>
            <person name="Schneider L."/>
            <person name="Shu S."/>
            <person name="Stevenson D.W."/>
            <person name="Thummler F."/>
            <person name="Tillich M."/>
            <person name="Villarreal Aguilar J.C."/>
            <person name="Widiez T."/>
            <person name="Wong G.K."/>
            <person name="Wymore A."/>
            <person name="Zhang Y."/>
            <person name="Zimmer A.D."/>
            <person name="Quatrano R.S."/>
            <person name="Mayer K.F.X."/>
            <person name="Goodstein D."/>
            <person name="Casacuberta J.M."/>
            <person name="Vandepoele K."/>
            <person name="Reski R."/>
            <person name="Cuming A.C."/>
            <person name="Tuskan G.A."/>
            <person name="Maumus F."/>
            <person name="Salse J."/>
            <person name="Schmutz J."/>
            <person name="Rensing S.A."/>
        </authorList>
    </citation>
    <scope>NUCLEOTIDE SEQUENCE [LARGE SCALE GENOMIC DNA]</scope>
    <source>
        <strain evidence="2 3">cv. Gransden 2004</strain>
    </source>
</reference>
<proteinExistence type="predicted"/>
<dbReference type="EMBL" id="ABEU02000017">
    <property type="protein sequence ID" value="PNR35967.1"/>
    <property type="molecule type" value="Genomic_DNA"/>
</dbReference>
<name>A0A2K1J362_PHYPA</name>
<accession>A0A2K1J362</accession>
<dbReference type="EnsemblPlants" id="Pp3c17_8620V3.1">
    <property type="protein sequence ID" value="PAC:32905955.CDS.1"/>
    <property type="gene ID" value="Pp3c17_8620"/>
</dbReference>
<gene>
    <name evidence="1" type="ORF">PHYPA_021817</name>
</gene>
<evidence type="ECO:0000313" key="1">
    <source>
        <dbReference type="EMBL" id="PNR35967.1"/>
    </source>
</evidence>
<reference evidence="1 3" key="1">
    <citation type="journal article" date="2008" name="Science">
        <title>The Physcomitrella genome reveals evolutionary insights into the conquest of land by plants.</title>
        <authorList>
            <person name="Rensing S."/>
            <person name="Lang D."/>
            <person name="Zimmer A."/>
            <person name="Terry A."/>
            <person name="Salamov A."/>
            <person name="Shapiro H."/>
            <person name="Nishiyama T."/>
            <person name="Perroud P.-F."/>
            <person name="Lindquist E."/>
            <person name="Kamisugi Y."/>
            <person name="Tanahashi T."/>
            <person name="Sakakibara K."/>
            <person name="Fujita T."/>
            <person name="Oishi K."/>
            <person name="Shin-I T."/>
            <person name="Kuroki Y."/>
            <person name="Toyoda A."/>
            <person name="Suzuki Y."/>
            <person name="Hashimoto A."/>
            <person name="Yamaguchi K."/>
            <person name="Sugano A."/>
            <person name="Kohara Y."/>
            <person name="Fujiyama A."/>
            <person name="Anterola A."/>
            <person name="Aoki S."/>
            <person name="Ashton N."/>
            <person name="Barbazuk W.B."/>
            <person name="Barker E."/>
            <person name="Bennetzen J."/>
            <person name="Bezanilla M."/>
            <person name="Blankenship R."/>
            <person name="Cho S.H."/>
            <person name="Dutcher S."/>
            <person name="Estelle M."/>
            <person name="Fawcett J.A."/>
            <person name="Gundlach H."/>
            <person name="Hanada K."/>
            <person name="Heyl A."/>
            <person name="Hicks K.A."/>
            <person name="Hugh J."/>
            <person name="Lohr M."/>
            <person name="Mayer K."/>
            <person name="Melkozernov A."/>
            <person name="Murata T."/>
            <person name="Nelson D."/>
            <person name="Pils B."/>
            <person name="Prigge M."/>
            <person name="Reiss B."/>
            <person name="Renner T."/>
            <person name="Rombauts S."/>
            <person name="Rushton P."/>
            <person name="Sanderfoot A."/>
            <person name="Schween G."/>
            <person name="Shiu S.-H."/>
            <person name="Stueber K."/>
            <person name="Theodoulou F.L."/>
            <person name="Tu H."/>
            <person name="Van de Peer Y."/>
            <person name="Verrier P.J."/>
            <person name="Waters E."/>
            <person name="Wood A."/>
            <person name="Yang L."/>
            <person name="Cove D."/>
            <person name="Cuming A."/>
            <person name="Hasebe M."/>
            <person name="Lucas S."/>
            <person name="Mishler D.B."/>
            <person name="Reski R."/>
            <person name="Grigoriev I."/>
            <person name="Quatrano R.S."/>
            <person name="Boore J.L."/>
        </authorList>
    </citation>
    <scope>NUCLEOTIDE SEQUENCE [LARGE SCALE GENOMIC DNA]</scope>
    <source>
        <strain evidence="2 3">cv. Gransden 2004</strain>
    </source>
</reference>
<dbReference type="Gramene" id="Pp3c17_8620V3.1">
    <property type="protein sequence ID" value="PAC:32905955.CDS.1"/>
    <property type="gene ID" value="Pp3c17_8620"/>
</dbReference>
<protein>
    <submittedName>
        <fullName evidence="1 2">Uncharacterized protein</fullName>
    </submittedName>
</protein>
<sequence length="153" mass="16943">MCGMHLTGITKYIQYRSLLSGTAAIVTIIAPSLKLLCYPELCKSHREEGFLPGALKTRRNTSAQGKLLSIVANPGSSPAWSGPACLRFLQLNIQTKAIQFTPTSRRCTRPSAPTRTLQADVAGLVPRKLLMIRPEVFVTIQRLCFRFEVEVLQ</sequence>